<dbReference type="InterPro" id="IPR000048">
    <property type="entry name" value="IQ_motif_EF-hand-BS"/>
</dbReference>
<name>A0A8S1PXA2_PARPR</name>
<dbReference type="Pfam" id="PF02493">
    <property type="entry name" value="MORN"/>
    <property type="match status" value="9"/>
</dbReference>
<dbReference type="CDD" id="cd23767">
    <property type="entry name" value="IQCD"/>
    <property type="match status" value="1"/>
</dbReference>
<dbReference type="Proteomes" id="UP000688137">
    <property type="component" value="Unassembled WGS sequence"/>
</dbReference>
<dbReference type="AlphaFoldDB" id="A0A8S1PXA2"/>
<dbReference type="OMA" id="RFENDLM"/>
<evidence type="ECO:0000313" key="3">
    <source>
        <dbReference type="Proteomes" id="UP000688137"/>
    </source>
</evidence>
<sequence length="428" mass="48359">MGNCQQCNDSVPNKTQEILTTKTTKSKQKNGKKLNKQEIKGVIKIQANFRGYVTRKKFQFKFSRSTAQKHSSSIINQKSSHNDLVIAETSQIKQNTLQIQQTVKRLPPRKDQEQETKQKQFCNADITININKEVKDDASSVSELSRPTSNPIAISTEMNGLCFIPLQKKDQQLVQTNQQQKLPCIELQNGAFYEGQWKNGMIHGFGKYILSENSFYIGDWYENKPNGSGTFQHSNGDLFLGTWIDGQVKGKGKYTFSDGSYYDGEWKNDLPNGQGIQIYDGGWIYEGSFQDGFKSGFGKLIYPDGAIYEGRFENDLMSGFGTLTFCDGRIYTGEWRNGVKYGKGVFEWPDGRKYDGQYVNDLREGYGVLVWPNGQKYLGLWKAGLQHGNGQIIKSNGTTFRGKWIKGKMATTKLTTNTPAKVVKLTND</sequence>
<dbReference type="SMART" id="SM00015">
    <property type="entry name" value="IQ"/>
    <property type="match status" value="1"/>
</dbReference>
<protein>
    <recommendedName>
        <fullName evidence="4">MORN repeat protein</fullName>
    </recommendedName>
</protein>
<keyword evidence="1" id="KW-0677">Repeat</keyword>
<reference evidence="2" key="1">
    <citation type="submission" date="2021-01" db="EMBL/GenBank/DDBJ databases">
        <authorList>
            <consortium name="Genoscope - CEA"/>
            <person name="William W."/>
        </authorList>
    </citation>
    <scope>NUCLEOTIDE SEQUENCE</scope>
</reference>
<dbReference type="Pfam" id="PF00612">
    <property type="entry name" value="IQ"/>
    <property type="match status" value="1"/>
</dbReference>
<evidence type="ECO:0000313" key="2">
    <source>
        <dbReference type="EMBL" id="CAD8107835.1"/>
    </source>
</evidence>
<organism evidence="2 3">
    <name type="scientific">Paramecium primaurelia</name>
    <dbReference type="NCBI Taxonomy" id="5886"/>
    <lineage>
        <taxon>Eukaryota</taxon>
        <taxon>Sar</taxon>
        <taxon>Alveolata</taxon>
        <taxon>Ciliophora</taxon>
        <taxon>Intramacronucleata</taxon>
        <taxon>Oligohymenophorea</taxon>
        <taxon>Peniculida</taxon>
        <taxon>Parameciidae</taxon>
        <taxon>Paramecium</taxon>
    </lineage>
</organism>
<comment type="caution">
    <text evidence="2">The sequence shown here is derived from an EMBL/GenBank/DDBJ whole genome shotgun (WGS) entry which is preliminary data.</text>
</comment>
<keyword evidence="3" id="KW-1185">Reference proteome</keyword>
<dbReference type="SMART" id="SM00698">
    <property type="entry name" value="MORN"/>
    <property type="match status" value="9"/>
</dbReference>
<accession>A0A8S1PXA2</accession>
<evidence type="ECO:0008006" key="4">
    <source>
        <dbReference type="Google" id="ProtNLM"/>
    </source>
</evidence>
<dbReference type="InterPro" id="IPR003409">
    <property type="entry name" value="MORN"/>
</dbReference>
<proteinExistence type="predicted"/>
<dbReference type="PROSITE" id="PS50096">
    <property type="entry name" value="IQ"/>
    <property type="match status" value="1"/>
</dbReference>
<dbReference type="PANTHER" id="PTHR23084:SF179">
    <property type="entry name" value="OS10G0565000 PROTEIN"/>
    <property type="match status" value="1"/>
</dbReference>
<gene>
    <name evidence="2" type="ORF">PPRIM_AZ9-3.1.T1350032</name>
</gene>
<evidence type="ECO:0000256" key="1">
    <source>
        <dbReference type="ARBA" id="ARBA00022737"/>
    </source>
</evidence>
<dbReference type="EMBL" id="CAJJDM010000138">
    <property type="protein sequence ID" value="CAD8107835.1"/>
    <property type="molecule type" value="Genomic_DNA"/>
</dbReference>
<dbReference type="PANTHER" id="PTHR23084">
    <property type="entry name" value="PHOSPHATIDYLINOSITOL-4-PHOSPHATE 5-KINASE RELATED"/>
    <property type="match status" value="1"/>
</dbReference>